<dbReference type="EMBL" id="CAXAMN010024017">
    <property type="protein sequence ID" value="CAK9083181.1"/>
    <property type="molecule type" value="Genomic_DNA"/>
</dbReference>
<sequence length="433" mass="47779">MWQAALEDLSLRAARADLVDFTKVAASCQWPWALQLCRETKRRGLRQDVVFWGAIARSSWILSVQILGSVAAMQMEPNLILLNVATKNSSWPAALWLAAEAGDAANVITYSSSMSTCGTEWPVVSSLLLSMREVWVQPTSITLNTWITSLEHRNWDWALLALSEVQRQAVDVISFNATINACEKKQEWHFALALLGHVKEDGLEASQVTLNSVLSACRRRWEHALQLERHSDVISLNAMISACGMAADWQRVGEMLSSGRHQSVERDVVSFNASITAAQRSVRWMQALHWLAAVLEEASVISYNAAVSACESGFQWSSATNLVNALKVRCLEADQMTTSSMVSATGKAQQWELAVLALHTGRGSSVGYDAAMRSAPWQWGVGLLCHGQEAELTLDVTIYEAVVTACEQGSAPRQCLQLLSRVEQEISFCMHHC</sequence>
<evidence type="ECO:0000313" key="2">
    <source>
        <dbReference type="EMBL" id="CAK9083181.1"/>
    </source>
</evidence>
<dbReference type="Proteomes" id="UP001642484">
    <property type="component" value="Unassembled WGS sequence"/>
</dbReference>
<name>A0ABP0Q655_9DINO</name>
<comment type="caution">
    <text evidence="2">The sequence shown here is derived from an EMBL/GenBank/DDBJ whole genome shotgun (WGS) entry which is preliminary data.</text>
</comment>
<gene>
    <name evidence="1" type="ORF">CCMP2556_LOCUS40481</name>
    <name evidence="2" type="ORF">CCMP2556_LOCUS40579</name>
</gene>
<dbReference type="EMBL" id="CAXAMN010023984">
    <property type="protein sequence ID" value="CAK9082930.1"/>
    <property type="molecule type" value="Genomic_DNA"/>
</dbReference>
<accession>A0ABP0Q655</accession>
<keyword evidence="3" id="KW-1185">Reference proteome</keyword>
<organism evidence="2 3">
    <name type="scientific">Durusdinium trenchii</name>
    <dbReference type="NCBI Taxonomy" id="1381693"/>
    <lineage>
        <taxon>Eukaryota</taxon>
        <taxon>Sar</taxon>
        <taxon>Alveolata</taxon>
        <taxon>Dinophyceae</taxon>
        <taxon>Suessiales</taxon>
        <taxon>Symbiodiniaceae</taxon>
        <taxon>Durusdinium</taxon>
    </lineage>
</organism>
<evidence type="ECO:0000313" key="3">
    <source>
        <dbReference type="Proteomes" id="UP001642484"/>
    </source>
</evidence>
<dbReference type="PANTHER" id="PTHR47447:SF17">
    <property type="entry name" value="OS12G0638900 PROTEIN"/>
    <property type="match status" value="1"/>
</dbReference>
<proteinExistence type="predicted"/>
<reference evidence="2 3" key="1">
    <citation type="submission" date="2024-02" db="EMBL/GenBank/DDBJ databases">
        <authorList>
            <person name="Chen Y."/>
            <person name="Shah S."/>
            <person name="Dougan E. K."/>
            <person name="Thang M."/>
            <person name="Chan C."/>
        </authorList>
    </citation>
    <scope>NUCLEOTIDE SEQUENCE [LARGE SCALE GENOMIC DNA]</scope>
</reference>
<dbReference type="InterPro" id="IPR002885">
    <property type="entry name" value="PPR_rpt"/>
</dbReference>
<dbReference type="Gene3D" id="1.25.40.10">
    <property type="entry name" value="Tetratricopeptide repeat domain"/>
    <property type="match status" value="2"/>
</dbReference>
<evidence type="ECO:0000313" key="1">
    <source>
        <dbReference type="EMBL" id="CAK9082930.1"/>
    </source>
</evidence>
<dbReference type="Pfam" id="PF13812">
    <property type="entry name" value="PPR_3"/>
    <property type="match status" value="1"/>
</dbReference>
<dbReference type="InterPro" id="IPR011990">
    <property type="entry name" value="TPR-like_helical_dom_sf"/>
</dbReference>
<dbReference type="PANTHER" id="PTHR47447">
    <property type="entry name" value="OS03G0856100 PROTEIN"/>
    <property type="match status" value="1"/>
</dbReference>
<protein>
    <submittedName>
        <fullName evidence="2">Uncharacterized protein</fullName>
    </submittedName>
</protein>